<dbReference type="EMBL" id="VJMI01010142">
    <property type="protein sequence ID" value="KAF0756779.1"/>
    <property type="molecule type" value="Genomic_DNA"/>
</dbReference>
<dbReference type="AlphaFoldDB" id="A0A3R7E9B8"/>
<evidence type="ECO:0000313" key="4">
    <source>
        <dbReference type="Proteomes" id="UP000285430"/>
    </source>
</evidence>
<proteinExistence type="predicted"/>
<comment type="caution">
    <text evidence="2">The sequence shown here is derived from an EMBL/GenBank/DDBJ whole genome shotgun (WGS) entry which is preliminary data.</text>
</comment>
<sequence length="123" mass="14148">MEKSVRTAYKKLIKLAQSLPADQKPTALDKIRHDFRSHGVISTAEELDKLVMKAQSKISYLKIVTPKRTPQSGPQRFIYKDGKRLDSQSLDDGGNPTIKTTDVNAMMERHVKLIRRQHFMDRK</sequence>
<gene>
    <name evidence="1" type="ORF">AaE_004497</name>
    <name evidence="2" type="ORF">DYB35_002043</name>
    <name evidence="3" type="ORF">DYB37_000106</name>
</gene>
<organism evidence="2 5">
    <name type="scientific">Aphanomyces astaci</name>
    <name type="common">Crayfish plague agent</name>
    <dbReference type="NCBI Taxonomy" id="112090"/>
    <lineage>
        <taxon>Eukaryota</taxon>
        <taxon>Sar</taxon>
        <taxon>Stramenopiles</taxon>
        <taxon>Oomycota</taxon>
        <taxon>Saprolegniomycetes</taxon>
        <taxon>Saprolegniales</taxon>
        <taxon>Verrucalvaceae</taxon>
        <taxon>Aphanomyces</taxon>
    </lineage>
</organism>
<reference evidence="4 5" key="1">
    <citation type="submission" date="2018-08" db="EMBL/GenBank/DDBJ databases">
        <title>Aphanomyces genome sequencing and annotation.</title>
        <authorList>
            <person name="Minardi D."/>
            <person name="Oidtmann B."/>
            <person name="Van Der Giezen M."/>
            <person name="Studholme D.J."/>
        </authorList>
    </citation>
    <scope>NUCLEOTIDE SEQUENCE [LARGE SCALE GENOMIC DNA]</scope>
    <source>
        <strain evidence="3 4">Da</strain>
        <strain evidence="2 5">Sv</strain>
    </source>
</reference>
<reference evidence="1 6" key="2">
    <citation type="submission" date="2019-06" db="EMBL/GenBank/DDBJ databases">
        <title>Genomics analysis of Aphanomyces spp. identifies a new class of oomycete effector associated with host adaptation.</title>
        <authorList>
            <person name="Gaulin E."/>
        </authorList>
    </citation>
    <scope>NUCLEOTIDE SEQUENCE [LARGE SCALE GENOMIC DNA]</scope>
    <source>
        <strain evidence="1 6">E</strain>
    </source>
</reference>
<accession>A0A3R7E9B8</accession>
<dbReference type="VEuPathDB" id="FungiDB:H257_06293"/>
<dbReference type="EMBL" id="QUTH01003140">
    <property type="protein sequence ID" value="RHZ21474.1"/>
    <property type="molecule type" value="Genomic_DNA"/>
</dbReference>
<evidence type="ECO:0000313" key="3">
    <source>
        <dbReference type="EMBL" id="RHZ21474.1"/>
    </source>
</evidence>
<evidence type="ECO:0000313" key="6">
    <source>
        <dbReference type="Proteomes" id="UP000469452"/>
    </source>
</evidence>
<dbReference type="Proteomes" id="UP000469452">
    <property type="component" value="Unassembled WGS sequence"/>
</dbReference>
<protein>
    <submittedName>
        <fullName evidence="2">Uncharacterized protein</fullName>
    </submittedName>
</protein>
<dbReference type="EMBL" id="QUTG01003133">
    <property type="protein sequence ID" value="RHY93025.1"/>
    <property type="molecule type" value="Genomic_DNA"/>
</dbReference>
<dbReference type="Proteomes" id="UP000285430">
    <property type="component" value="Unassembled WGS sequence"/>
</dbReference>
<evidence type="ECO:0000313" key="1">
    <source>
        <dbReference type="EMBL" id="KAF0756779.1"/>
    </source>
</evidence>
<dbReference type="Proteomes" id="UP000285712">
    <property type="component" value="Unassembled WGS sequence"/>
</dbReference>
<evidence type="ECO:0000313" key="5">
    <source>
        <dbReference type="Proteomes" id="UP000285712"/>
    </source>
</evidence>
<evidence type="ECO:0000313" key="2">
    <source>
        <dbReference type="EMBL" id="RHY93025.1"/>
    </source>
</evidence>
<name>A0A3R7E9B8_APHAT</name>